<evidence type="ECO:0000313" key="3">
    <source>
        <dbReference type="EMBL" id="MFC5894093.1"/>
    </source>
</evidence>
<keyword evidence="3" id="KW-0808">Transferase</keyword>
<evidence type="ECO:0000259" key="2">
    <source>
        <dbReference type="PROSITE" id="PS51186"/>
    </source>
</evidence>
<dbReference type="Gene3D" id="3.40.630.30">
    <property type="match status" value="1"/>
</dbReference>
<dbReference type="RefSeq" id="WP_345083490.1">
    <property type="nucleotide sequence ID" value="NZ_BAAAWG010000007.1"/>
</dbReference>
<organism evidence="3 4">
    <name type="scientific">Streptomyces ramulosus</name>
    <dbReference type="NCBI Taxonomy" id="47762"/>
    <lineage>
        <taxon>Bacteria</taxon>
        <taxon>Bacillati</taxon>
        <taxon>Actinomycetota</taxon>
        <taxon>Actinomycetes</taxon>
        <taxon>Kitasatosporales</taxon>
        <taxon>Streptomycetaceae</taxon>
        <taxon>Streptomyces</taxon>
    </lineage>
</organism>
<dbReference type="EMBL" id="JBHSPW010000006">
    <property type="protein sequence ID" value="MFC5894093.1"/>
    <property type="molecule type" value="Genomic_DNA"/>
</dbReference>
<dbReference type="GO" id="GO:0016746">
    <property type="term" value="F:acyltransferase activity"/>
    <property type="evidence" value="ECO:0007669"/>
    <property type="project" value="UniProtKB-KW"/>
</dbReference>
<dbReference type="Pfam" id="PF00583">
    <property type="entry name" value="Acetyltransf_1"/>
    <property type="match status" value="1"/>
</dbReference>
<dbReference type="InterPro" id="IPR016181">
    <property type="entry name" value="Acyl_CoA_acyltransferase"/>
</dbReference>
<keyword evidence="4" id="KW-1185">Reference proteome</keyword>
<comment type="caution">
    <text evidence="3">The sequence shown here is derived from an EMBL/GenBank/DDBJ whole genome shotgun (WGS) entry which is preliminary data.</text>
</comment>
<proteinExistence type="predicted"/>
<dbReference type="PROSITE" id="PS51186">
    <property type="entry name" value="GNAT"/>
    <property type="match status" value="1"/>
</dbReference>
<evidence type="ECO:0000256" key="1">
    <source>
        <dbReference type="SAM" id="MobiDB-lite"/>
    </source>
</evidence>
<feature type="compositionally biased region" description="Low complexity" evidence="1">
    <location>
        <begin position="192"/>
        <end position="203"/>
    </location>
</feature>
<accession>A0ABW1FI31</accession>
<keyword evidence="3" id="KW-0012">Acyltransferase</keyword>
<reference evidence="4" key="1">
    <citation type="journal article" date="2019" name="Int. J. Syst. Evol. Microbiol.">
        <title>The Global Catalogue of Microorganisms (GCM) 10K type strain sequencing project: providing services to taxonomists for standard genome sequencing and annotation.</title>
        <authorList>
            <consortium name="The Broad Institute Genomics Platform"/>
            <consortium name="The Broad Institute Genome Sequencing Center for Infectious Disease"/>
            <person name="Wu L."/>
            <person name="Ma J."/>
        </authorList>
    </citation>
    <scope>NUCLEOTIDE SEQUENCE [LARGE SCALE GENOMIC DNA]</scope>
    <source>
        <strain evidence="4">CGMCC 1.15809</strain>
    </source>
</reference>
<protein>
    <submittedName>
        <fullName evidence="3">GNAT family N-acetyltransferase</fullName>
        <ecNumber evidence="3">2.3.1.-</ecNumber>
    </submittedName>
</protein>
<dbReference type="CDD" id="cd04301">
    <property type="entry name" value="NAT_SF"/>
    <property type="match status" value="1"/>
</dbReference>
<dbReference type="SUPFAM" id="SSF55729">
    <property type="entry name" value="Acyl-CoA N-acyltransferases (Nat)"/>
    <property type="match status" value="1"/>
</dbReference>
<dbReference type="Proteomes" id="UP001596241">
    <property type="component" value="Unassembled WGS sequence"/>
</dbReference>
<gene>
    <name evidence="3" type="ORF">ACFP3M_14835</name>
</gene>
<name>A0ABW1FI31_9ACTN</name>
<feature type="region of interest" description="Disordered" evidence="1">
    <location>
        <begin position="148"/>
        <end position="203"/>
    </location>
</feature>
<dbReference type="EC" id="2.3.1.-" evidence="3"/>
<feature type="domain" description="N-acetyltransferase" evidence="2">
    <location>
        <begin position="229"/>
        <end position="357"/>
    </location>
</feature>
<feature type="compositionally biased region" description="Pro residues" evidence="1">
    <location>
        <begin position="179"/>
        <end position="191"/>
    </location>
</feature>
<dbReference type="InterPro" id="IPR000182">
    <property type="entry name" value="GNAT_dom"/>
</dbReference>
<evidence type="ECO:0000313" key="4">
    <source>
        <dbReference type="Proteomes" id="UP001596241"/>
    </source>
</evidence>
<sequence>MGLFRSLPYDLNDELAGDLAEGRRQPSWMWVALHGDRVLARVAWWSRPGDAVPMLMDIFDLDDAGAAPDGSGAPAAGPDPFDAGVRLLRAALPAVLPDGARPEYLRFVPPGWRADPVERRAVETRMAALETTGARLLVERLRWEWTPRDDAPDASWDAAAPPAPEPGTARDGHASPAPVHAPTPAPAPAPAPARTTASPGSAHAPAALAFRAPRDREELLTLMTAVLDGTLDAHSRADLGRMSAREAAVLQYEEELVRYRSPREWWRVAVLPGGEPVGFVIPARNDYHAIIAYLGVVPAHRGHGYADALLAEGTRVLAEEGVPRIRAATDLGNVPMSNAFRRTGYRNFAGRIDMTWE</sequence>